<feature type="non-terminal residue" evidence="2">
    <location>
        <position position="1"/>
    </location>
</feature>
<dbReference type="InterPro" id="IPR056176">
    <property type="entry name" value="TPR_COPA_B"/>
</dbReference>
<dbReference type="Pfam" id="PF23953">
    <property type="entry name" value="TPR_COPA_B"/>
    <property type="match status" value="1"/>
</dbReference>
<evidence type="ECO:0000313" key="3">
    <source>
        <dbReference type="Proteomes" id="UP001341840"/>
    </source>
</evidence>
<evidence type="ECO:0000259" key="1">
    <source>
        <dbReference type="Pfam" id="PF23953"/>
    </source>
</evidence>
<proteinExistence type="predicted"/>
<organism evidence="2 3">
    <name type="scientific">Stylosanthes scabra</name>
    <dbReference type="NCBI Taxonomy" id="79078"/>
    <lineage>
        <taxon>Eukaryota</taxon>
        <taxon>Viridiplantae</taxon>
        <taxon>Streptophyta</taxon>
        <taxon>Embryophyta</taxon>
        <taxon>Tracheophyta</taxon>
        <taxon>Spermatophyta</taxon>
        <taxon>Magnoliopsida</taxon>
        <taxon>eudicotyledons</taxon>
        <taxon>Gunneridae</taxon>
        <taxon>Pentapetalae</taxon>
        <taxon>rosids</taxon>
        <taxon>fabids</taxon>
        <taxon>Fabales</taxon>
        <taxon>Fabaceae</taxon>
        <taxon>Papilionoideae</taxon>
        <taxon>50 kb inversion clade</taxon>
        <taxon>dalbergioids sensu lato</taxon>
        <taxon>Dalbergieae</taxon>
        <taxon>Pterocarpus clade</taxon>
        <taxon>Stylosanthes</taxon>
    </lineage>
</organism>
<comment type="caution">
    <text evidence="2">The sequence shown here is derived from an EMBL/GenBank/DDBJ whole genome shotgun (WGS) entry which is preliminary data.</text>
</comment>
<name>A0ABU6RZ59_9FABA</name>
<accession>A0ABU6RZ59</accession>
<dbReference type="EMBL" id="JASCZI010034887">
    <property type="protein sequence ID" value="MED6129400.1"/>
    <property type="molecule type" value="Genomic_DNA"/>
</dbReference>
<feature type="domain" description="COPA/B TPR" evidence="1">
    <location>
        <begin position="28"/>
        <end position="64"/>
    </location>
</feature>
<gene>
    <name evidence="2" type="ORF">PIB30_107656</name>
</gene>
<dbReference type="Proteomes" id="UP001341840">
    <property type="component" value="Unassembled WGS sequence"/>
</dbReference>
<dbReference type="Gene3D" id="1.25.40.470">
    <property type="match status" value="1"/>
</dbReference>
<evidence type="ECO:0000313" key="2">
    <source>
        <dbReference type="EMBL" id="MED6129400.1"/>
    </source>
</evidence>
<feature type="non-terminal residue" evidence="2">
    <location>
        <position position="125"/>
    </location>
</feature>
<keyword evidence="3" id="KW-1185">Reference proteome</keyword>
<sequence>LTEELMLLDMAEDYLNHAMDLSELLLLVEDCLQLLIESNRIPEAALLSRSYLPSKVSEIVAIWRKDLNKVNPKAAGWSPASSTGCLQCQSTILVPVQKAHLCRHHQDFNHWSFHSKALMLLNCLK</sequence>
<protein>
    <recommendedName>
        <fullName evidence="1">COPA/B TPR domain-containing protein</fullName>
    </recommendedName>
</protein>
<reference evidence="2 3" key="1">
    <citation type="journal article" date="2023" name="Plants (Basel)">
        <title>Bridging the Gap: Combining Genomics and Transcriptomics Approaches to Understand Stylosanthes scabra, an Orphan Legume from the Brazilian Caatinga.</title>
        <authorList>
            <person name="Ferreira-Neto J.R.C."/>
            <person name="da Silva M.D."/>
            <person name="Binneck E."/>
            <person name="de Melo N.F."/>
            <person name="da Silva R.H."/>
            <person name="de Melo A.L.T.M."/>
            <person name="Pandolfi V."/>
            <person name="Bustamante F.O."/>
            <person name="Brasileiro-Vidal A.C."/>
            <person name="Benko-Iseppon A.M."/>
        </authorList>
    </citation>
    <scope>NUCLEOTIDE SEQUENCE [LARGE SCALE GENOMIC DNA]</scope>
    <source>
        <tissue evidence="2">Leaves</tissue>
    </source>
</reference>